<keyword evidence="6" id="KW-0904">Protein phosphatase</keyword>
<evidence type="ECO:0000256" key="6">
    <source>
        <dbReference type="ARBA" id="ARBA00022912"/>
    </source>
</evidence>
<feature type="compositionally biased region" description="Low complexity" evidence="10">
    <location>
        <begin position="853"/>
        <end position="863"/>
    </location>
</feature>
<reference evidence="13" key="4">
    <citation type="submission" date="2014-09" db="EMBL/GenBank/DDBJ databases">
        <authorList>
            <person name="Guldener U."/>
            <person name="Munsterkotter M."/>
            <person name="Walter M.C."/>
            <person name="Mannhaupt G."/>
            <person name="Kahmann R."/>
        </authorList>
    </citation>
    <scope>NUCLEOTIDE SEQUENCE</scope>
    <source>
        <strain evidence="13">521</strain>
    </source>
</reference>
<dbReference type="GeneID" id="23561627"/>
<organism evidence="12">
    <name type="scientific">Mycosarcoma maydis</name>
    <name type="common">Corn smut fungus</name>
    <name type="synonym">Ustilago maydis</name>
    <dbReference type="NCBI Taxonomy" id="5270"/>
    <lineage>
        <taxon>Eukaryota</taxon>
        <taxon>Fungi</taxon>
        <taxon>Dikarya</taxon>
        <taxon>Basidiomycota</taxon>
        <taxon>Ustilaginomycotina</taxon>
        <taxon>Ustilaginomycetes</taxon>
        <taxon>Ustilaginales</taxon>
        <taxon>Ustilaginaceae</taxon>
        <taxon>Mycosarcoma</taxon>
    </lineage>
</organism>
<dbReference type="RefSeq" id="XP_011386194.1">
    <property type="nucleotide sequence ID" value="XM_011387892.1"/>
</dbReference>
<dbReference type="PANTHER" id="PTHR10828:SF17">
    <property type="entry name" value="PROTEIN-TYROSINE-PHOSPHATASE"/>
    <property type="match status" value="1"/>
</dbReference>
<dbReference type="InterPro" id="IPR001763">
    <property type="entry name" value="Rhodanese-like_dom"/>
</dbReference>
<proteinExistence type="inferred from homology"/>
<feature type="region of interest" description="Disordered" evidence="10">
    <location>
        <begin position="844"/>
        <end position="881"/>
    </location>
</feature>
<feature type="domain" description="Rhodanese" evidence="11">
    <location>
        <begin position="680"/>
        <end position="806"/>
    </location>
</feature>
<evidence type="ECO:0000256" key="3">
    <source>
        <dbReference type="ARBA" id="ARBA00022618"/>
    </source>
</evidence>
<evidence type="ECO:0000256" key="8">
    <source>
        <dbReference type="ARBA" id="ARBA00051722"/>
    </source>
</evidence>
<dbReference type="OrthoDB" id="26523at2759"/>
<dbReference type="PRINTS" id="PR00716">
    <property type="entry name" value="MPIPHPHTASE"/>
</dbReference>
<evidence type="ECO:0000256" key="9">
    <source>
        <dbReference type="ARBA" id="ARBA00067190"/>
    </source>
</evidence>
<dbReference type="OMA" id="NCHFPEI"/>
<evidence type="ECO:0000259" key="11">
    <source>
        <dbReference type="PROSITE" id="PS50206"/>
    </source>
</evidence>
<comment type="catalytic activity">
    <reaction evidence="8">
        <text>O-phospho-L-tyrosyl-[protein] + H2O = L-tyrosyl-[protein] + phosphate</text>
        <dbReference type="Rhea" id="RHEA:10684"/>
        <dbReference type="Rhea" id="RHEA-COMP:10136"/>
        <dbReference type="Rhea" id="RHEA-COMP:20101"/>
        <dbReference type="ChEBI" id="CHEBI:15377"/>
        <dbReference type="ChEBI" id="CHEBI:43474"/>
        <dbReference type="ChEBI" id="CHEBI:46858"/>
        <dbReference type="ChEBI" id="CHEBI:61978"/>
        <dbReference type="EC" id="3.1.3.48"/>
    </reaction>
</comment>
<gene>
    <name evidence="12" type="primary">cdc25</name>
    <name evidence="13" type="ORF">UMAG_00277</name>
</gene>
<evidence type="ECO:0000313" key="13">
    <source>
        <dbReference type="EMBL" id="KIS71848.1"/>
    </source>
</evidence>
<dbReference type="InterPro" id="IPR001307">
    <property type="entry name" value="Thiosulphate_STrfase_CS"/>
</dbReference>
<feature type="compositionally biased region" description="Basic residues" evidence="10">
    <location>
        <begin position="582"/>
        <end position="591"/>
    </location>
</feature>
<dbReference type="Pfam" id="PF00581">
    <property type="entry name" value="Rhodanese"/>
    <property type="match status" value="1"/>
</dbReference>
<feature type="region of interest" description="Disordered" evidence="10">
    <location>
        <begin position="537"/>
        <end position="614"/>
    </location>
</feature>
<dbReference type="eggNOG" id="KOG3772">
    <property type="taxonomic scope" value="Eukaryota"/>
</dbReference>
<dbReference type="InterPro" id="IPR000751">
    <property type="entry name" value="MPI_Phosphatase"/>
</dbReference>
<keyword evidence="3" id="KW-0132">Cell division</keyword>
<feature type="compositionally biased region" description="Acidic residues" evidence="10">
    <location>
        <begin position="353"/>
        <end position="363"/>
    </location>
</feature>
<feature type="compositionally biased region" description="Low complexity" evidence="10">
    <location>
        <begin position="537"/>
        <end position="554"/>
    </location>
</feature>
<dbReference type="Proteomes" id="UP000000561">
    <property type="component" value="Chromosome 1"/>
</dbReference>
<reference evidence="13" key="1">
    <citation type="submission" date="2003-07" db="EMBL/GenBank/DDBJ databases">
        <authorList>
            <person name="Birren B."/>
            <person name="Nusbaum C."/>
            <person name="Abebe A."/>
            <person name="Abouelleil A."/>
            <person name="Adekoya E."/>
            <person name="Ait-zahra M."/>
            <person name="Allen N."/>
            <person name="Allen T."/>
            <person name="An P."/>
            <person name="Anderson M."/>
            <person name="Anderson S."/>
            <person name="Arachchi H."/>
            <person name="Armbruster J."/>
            <person name="Bachantsang P."/>
            <person name="Baldwin J."/>
            <person name="Barry A."/>
            <person name="Bayul T."/>
            <person name="Blitshsteyn B."/>
            <person name="Bloom T."/>
            <person name="Blye J."/>
            <person name="Boguslavskiy L."/>
            <person name="Borowsky M."/>
            <person name="Boukhgalter B."/>
            <person name="Brunache A."/>
            <person name="Butler J."/>
            <person name="Calixte N."/>
            <person name="Calvo S."/>
            <person name="Camarata J."/>
            <person name="Campo K."/>
            <person name="Chang J."/>
            <person name="Cheshatsang Y."/>
            <person name="Citroen M."/>
            <person name="Collymore A."/>
            <person name="Considine T."/>
            <person name="Cook A."/>
            <person name="Cooke P."/>
            <person name="Corum B."/>
            <person name="Cuomo C."/>
            <person name="David R."/>
            <person name="Dawoe T."/>
            <person name="Degray S."/>
            <person name="Dodge S."/>
            <person name="Dooley K."/>
            <person name="Dorje P."/>
            <person name="Dorjee K."/>
            <person name="Dorris L."/>
            <person name="Duffey N."/>
            <person name="Dupes A."/>
            <person name="Elkins T."/>
            <person name="Engels R."/>
            <person name="Erickson J."/>
            <person name="Farina A."/>
            <person name="Faro S."/>
            <person name="Ferreira P."/>
            <person name="Fischer H."/>
            <person name="Fitzgerald M."/>
            <person name="Foley K."/>
            <person name="Gage D."/>
            <person name="Galagan J."/>
            <person name="Gearin G."/>
            <person name="Gnerre S."/>
            <person name="Gnirke A."/>
            <person name="Goyette A."/>
            <person name="Graham J."/>
            <person name="Grandbois E."/>
            <person name="Gyaltsen K."/>
            <person name="Hafez N."/>
            <person name="Hagopian D."/>
            <person name="Hagos B."/>
            <person name="Hall J."/>
            <person name="Hatcher B."/>
            <person name="Heller A."/>
            <person name="Higgins H."/>
            <person name="Honan T."/>
            <person name="Horn A."/>
            <person name="Houde N."/>
            <person name="Hughes L."/>
            <person name="Hulme W."/>
            <person name="Husby E."/>
            <person name="Iliev I."/>
            <person name="Jaffe D."/>
            <person name="Jones C."/>
            <person name="Kamal M."/>
            <person name="Kamat A."/>
            <person name="Kamvysselis M."/>
            <person name="Karlsson E."/>
            <person name="Kells C."/>
            <person name="Kieu A."/>
            <person name="Kisner P."/>
            <person name="Kodira C."/>
            <person name="Kulbokas E."/>
            <person name="Labutti K."/>
            <person name="Lama D."/>
            <person name="Landers T."/>
            <person name="Leger J."/>
            <person name="Levine S."/>
            <person name="Lewis D."/>
            <person name="Lewis T."/>
            <person name="Lindblad-toh K."/>
            <person name="Liu X."/>
            <person name="Lokyitsang T."/>
            <person name="Lokyitsang Y."/>
            <person name="Lucien O."/>
            <person name="Lui A."/>
            <person name="Ma L.J."/>
            <person name="Mabbitt R."/>
            <person name="Macdonald J."/>
            <person name="Maclean C."/>
            <person name="Major J."/>
            <person name="Manning J."/>
            <person name="Marabella R."/>
            <person name="Maru K."/>
            <person name="Matthews C."/>
            <person name="Mauceli E."/>
            <person name="Mccarthy M."/>
            <person name="Mcdonough S."/>
            <person name="Mcghee T."/>
            <person name="Meldrim J."/>
            <person name="Meneus L."/>
            <person name="Mesirov J."/>
            <person name="Mihalev A."/>
            <person name="Mihova T."/>
            <person name="Mikkelsen T."/>
            <person name="Mlenga V."/>
            <person name="Moru K."/>
            <person name="Mozes J."/>
            <person name="Mulrain L."/>
            <person name="Munson G."/>
            <person name="Naylor J."/>
            <person name="Newes C."/>
            <person name="Nguyen C."/>
            <person name="Nguyen N."/>
            <person name="Nguyen T."/>
            <person name="Nicol R."/>
            <person name="Nielsen C."/>
            <person name="Nizzari M."/>
            <person name="Norbu C."/>
            <person name="Norbu N."/>
            <person name="O'donnell P."/>
            <person name="Okoawo O."/>
            <person name="O'leary S."/>
            <person name="Omotosho B."/>
            <person name="O'neill K."/>
            <person name="Osman S."/>
            <person name="Parker S."/>
            <person name="Perrin D."/>
            <person name="Phunkhang P."/>
            <person name="Piqani B."/>
            <person name="Purcell S."/>
            <person name="Rachupka T."/>
            <person name="Ramasamy U."/>
            <person name="Rameau R."/>
            <person name="Ray V."/>
            <person name="Raymond C."/>
            <person name="Retta R."/>
            <person name="Richardson S."/>
            <person name="Rise C."/>
            <person name="Rodriguez J."/>
            <person name="Rogers J."/>
            <person name="Rogov P."/>
            <person name="Rutman M."/>
            <person name="Schupbach R."/>
            <person name="Seaman C."/>
            <person name="Settipalli S."/>
            <person name="Sharpe T."/>
            <person name="Sheridan J."/>
            <person name="Sherpa N."/>
            <person name="Shi J."/>
            <person name="Smirnov S."/>
            <person name="Smith C."/>
            <person name="Sougnez C."/>
            <person name="Spencer B."/>
            <person name="Stalker J."/>
            <person name="Stange-thomann N."/>
            <person name="Stavropoulos S."/>
            <person name="Stetson K."/>
            <person name="Stone C."/>
            <person name="Stone S."/>
            <person name="Stubbs M."/>
            <person name="Talamas J."/>
            <person name="Tchuinga P."/>
            <person name="Tenzing P."/>
            <person name="Tesfaye S."/>
            <person name="Theodore J."/>
            <person name="Thoulutsang Y."/>
            <person name="Topham K."/>
            <person name="Towey S."/>
            <person name="Tsamla T."/>
            <person name="Tsomo N."/>
            <person name="Vallee D."/>
            <person name="Vassiliev H."/>
            <person name="Venkataraman V."/>
            <person name="Vinson J."/>
            <person name="Vo A."/>
            <person name="Wade C."/>
            <person name="Wang S."/>
            <person name="Wangchuk T."/>
            <person name="Wangdi T."/>
            <person name="Whittaker C."/>
            <person name="Wilkinson J."/>
            <person name="Wu Y."/>
            <person name="Wyman D."/>
            <person name="Yadav S."/>
            <person name="Yang S."/>
            <person name="Yang X."/>
            <person name="Yeager S."/>
            <person name="Yee E."/>
            <person name="Young G."/>
            <person name="Zainoun J."/>
            <person name="Zembeck L."/>
            <person name="Zimmer A."/>
            <person name="Zody M."/>
            <person name="Lander E."/>
        </authorList>
    </citation>
    <scope>NUCLEOTIDE SEQUENCE</scope>
    <source>
        <strain evidence="13">521</strain>
    </source>
</reference>
<dbReference type="VEuPathDB" id="FungiDB:UMAG_00277"/>
<feature type="compositionally biased region" description="Polar residues" evidence="10">
    <location>
        <begin position="561"/>
        <end position="572"/>
    </location>
</feature>
<dbReference type="InterPro" id="IPR036873">
    <property type="entry name" value="Rhodanese-like_dom_sf"/>
</dbReference>
<dbReference type="FunFam" id="3.40.250.10:FF:000021">
    <property type="entry name" value="M-phase inducer phosphatase cdc-25.2"/>
    <property type="match status" value="1"/>
</dbReference>
<feature type="region of interest" description="Disordered" evidence="10">
    <location>
        <begin position="722"/>
        <end position="743"/>
    </location>
</feature>
<dbReference type="EC" id="3.1.3.48" evidence="2"/>
<dbReference type="Gene3D" id="3.40.250.10">
    <property type="entry name" value="Rhodanese-like domain"/>
    <property type="match status" value="1"/>
</dbReference>
<comment type="similarity">
    <text evidence="1">Belongs to the MPI phosphatase family.</text>
</comment>
<dbReference type="CDD" id="cd01530">
    <property type="entry name" value="Cdc25"/>
    <property type="match status" value="1"/>
</dbReference>
<reference evidence="12" key="2">
    <citation type="journal article" date="2005" name="Mol. Microbiol.">
        <title>The cdc25 phosphatase is essential for the G2/M phase transition in the basidiomycete yeast Ustilago maydis.</title>
        <authorList>
            <person name="Sgarlata C."/>
            <person name="Perez-Martin J."/>
        </authorList>
    </citation>
    <scope>NUCLEOTIDE SEQUENCE</scope>
</reference>
<reference evidence="14" key="5">
    <citation type="submission" date="2014-09" db="EMBL/GenBank/DDBJ databases">
        <authorList>
            <person name="Gueldener U."/>
            <person name="Muensterkoetter M."/>
            <person name="Walter M.C."/>
            <person name="Mannhaupt G."/>
            <person name="Kahmann R."/>
        </authorList>
    </citation>
    <scope>GENOME REANNOTATION</scope>
    <source>
        <strain evidence="14">521 / FGSC 9021</strain>
    </source>
</reference>
<accession>F5HC89</accession>
<dbReference type="STRING" id="237631.A0A0D1D008"/>
<evidence type="ECO:0000256" key="2">
    <source>
        <dbReference type="ARBA" id="ARBA00013064"/>
    </source>
</evidence>
<feature type="region of interest" description="Disordered" evidence="10">
    <location>
        <begin position="414"/>
        <end position="440"/>
    </location>
</feature>
<dbReference type="EMBL" id="DQ062816">
    <property type="protein sequence ID" value="AAY59539.1"/>
    <property type="molecule type" value="Genomic_DNA"/>
</dbReference>
<feature type="region of interest" description="Disordered" evidence="10">
    <location>
        <begin position="85"/>
        <end position="124"/>
    </location>
</feature>
<reference evidence="13 14" key="3">
    <citation type="journal article" date="2006" name="Nature">
        <title>Insights from the genome of the biotrophic fungal plant pathogen Ustilago maydis.</title>
        <authorList>
            <person name="Kamper J."/>
            <person name="Kahmann R."/>
            <person name="Bolker M."/>
            <person name="Ma L.J."/>
            <person name="Brefort T."/>
            <person name="Saville B.J."/>
            <person name="Banuett F."/>
            <person name="Kronstad J.W."/>
            <person name="Gold S.E."/>
            <person name="Muller O."/>
            <person name="Perlin M.H."/>
            <person name="Wosten H.A."/>
            <person name="de Vries R."/>
            <person name="Ruiz-Herrera J."/>
            <person name="Reynaga-Pena C.G."/>
            <person name="Snetselaar K."/>
            <person name="McCann M."/>
            <person name="Perez-Martin J."/>
            <person name="Feldbrugge M."/>
            <person name="Basse C.W."/>
            <person name="Steinberg G."/>
            <person name="Ibeas J.I."/>
            <person name="Holloman W."/>
            <person name="Guzman P."/>
            <person name="Farman M."/>
            <person name="Stajich J.E."/>
            <person name="Sentandreu R."/>
            <person name="Gonzalez-Prieto J.M."/>
            <person name="Kennell J.C."/>
            <person name="Molina L."/>
            <person name="Schirawski J."/>
            <person name="Mendoza-Mendoza A."/>
            <person name="Greilinger D."/>
            <person name="Munch K."/>
            <person name="Rossel N."/>
            <person name="Scherer M."/>
            <person name="Vranes M."/>
            <person name="Ladendorf O."/>
            <person name="Vincon V."/>
            <person name="Fuchs U."/>
            <person name="Sandrock B."/>
            <person name="Meng S."/>
            <person name="Ho E.C."/>
            <person name="Cahill M.J."/>
            <person name="Boyce K.J."/>
            <person name="Klose J."/>
            <person name="Klosterman S.J."/>
            <person name="Deelstra H.J."/>
            <person name="Ortiz-Castellanos L."/>
            <person name="Li W."/>
            <person name="Sanchez-Alonso P."/>
            <person name="Schreier P.H."/>
            <person name="Hauser-Hahn I."/>
            <person name="Vaupel M."/>
            <person name="Koopmann E."/>
            <person name="Friedrich G."/>
            <person name="Voss H."/>
            <person name="Schluter T."/>
            <person name="Margolis J."/>
            <person name="Platt D."/>
            <person name="Swimmer C."/>
            <person name="Gnirke A."/>
            <person name="Chen F."/>
            <person name="Vysotskaia V."/>
            <person name="Mannhaupt G."/>
            <person name="Guldener U."/>
            <person name="Munsterkotter M."/>
            <person name="Haase D."/>
            <person name="Oesterheld M."/>
            <person name="Mewes H.W."/>
            <person name="Mauceli E.W."/>
            <person name="DeCaprio D."/>
            <person name="Wade C.M."/>
            <person name="Butler J."/>
            <person name="Young S."/>
            <person name="Jaffe D.B."/>
            <person name="Calvo S."/>
            <person name="Nusbaum C."/>
            <person name="Galagan J."/>
            <person name="Birren B.W."/>
        </authorList>
    </citation>
    <scope>NUCLEOTIDE SEQUENCE [LARGE SCALE GENOMIC DNA]</scope>
    <source>
        <strain evidence="13">521</strain>
        <strain evidence="14">521 / FGSC 9021</strain>
    </source>
</reference>
<keyword evidence="14" id="KW-1185">Reference proteome</keyword>
<dbReference type="PANTHER" id="PTHR10828">
    <property type="entry name" value="M-PHASE INDUCER PHOSPHATASE DUAL SPECIFICITY PHOSPHATASE CDC25"/>
    <property type="match status" value="1"/>
</dbReference>
<dbReference type="AlphaFoldDB" id="F5HC89"/>
<dbReference type="GO" id="GO:0004792">
    <property type="term" value="F:thiosulfate-cyanide sulfurtransferase activity"/>
    <property type="evidence" value="ECO:0007669"/>
    <property type="project" value="InterPro"/>
</dbReference>
<protein>
    <recommendedName>
        <fullName evidence="9">M-phase inducer phosphatase</fullName>
        <ecNumber evidence="2">3.1.3.48</ecNumber>
    </recommendedName>
</protein>
<evidence type="ECO:0000256" key="4">
    <source>
        <dbReference type="ARBA" id="ARBA00022776"/>
    </source>
</evidence>
<feature type="compositionally biased region" description="Low complexity" evidence="10">
    <location>
        <begin position="415"/>
        <end position="428"/>
    </location>
</feature>
<dbReference type="KEGG" id="uma:UMAG_00277"/>
<evidence type="ECO:0000313" key="14">
    <source>
        <dbReference type="Proteomes" id="UP000000561"/>
    </source>
</evidence>
<accession>A0A0D1D008</accession>
<keyword evidence="7" id="KW-0131">Cell cycle</keyword>
<evidence type="ECO:0000256" key="10">
    <source>
        <dbReference type="SAM" id="MobiDB-lite"/>
    </source>
</evidence>
<dbReference type="EMBL" id="CM003140">
    <property type="protein sequence ID" value="KIS71848.1"/>
    <property type="molecule type" value="Genomic_DNA"/>
</dbReference>
<keyword evidence="5" id="KW-0378">Hydrolase</keyword>
<feature type="compositionally biased region" description="Basic residues" evidence="10">
    <location>
        <begin position="101"/>
        <end position="115"/>
    </location>
</feature>
<sequence>MATLLSSPLATAPKFDLFQPPSSPKCYANDELPADFDKSFGSSMSISDSLDGHTSHAFPTLVLPPQPLLFGGSLGLAQSLASSNRTQSSYHSSALAEPSQHHHQYLARPSPRHTHSLGAAMGTTLNTRPHGLAAKMSSPTDMDISPAPVAAQVSHVRPSPSEALPKLMDSIHVGAPSDATATNDRLHPVLRGSSRARPVATERKSSLQLAHAMSSRHFGAEITLNSQRIFAHQQDLLSSPDKEPPPKRRPNSLPTRQSEANERISQLSSALMGVASAKPSTALPAPFSNRDACFGAPSTSSNPSTSFAARNRLSDSGLVLDRRLSKRSSRPGSAESFFEDVENELGANHPLPQDDDDDEDADDINPSPSPSMNSLSGAIAGYFYDPLSPEKLASRLGMPPVDGPNLLAAMSNTDASPSVVSSPPASSPCTRMPPPKRTTSLGTRAFERANTVAVVPRAASASSSSSGIGALRTTLGKRANPYVKRPSLINDQPAIQSAYPVLGINGQTNRVSRPTAPAPRRCVSAFDQSSVLASAAASKPSANASSISVDSPISPDRRRSQLSGHSEVTDANGSPIAPAMRARTRPHYLRRGSKDDSSPLAYGTGMKRSSSRGNDTMVDDLALGDPAYANSPASAESLPGFGASEKEGKILPCFNVKDDGLMRITPQTMTDLLAGKYTNAIMSYQVVDCRFGYEYQGGHIPGAINLSTVQRVVGHFLQPGLGRHANGEPLPPRSQSGKPDKFGNRRKHVLVFHCEFSCKRAPTMALALRQADRGLAHDYPNCHFPEIYILQGGYCNFFQSYAQLCQPQQYVRMDDPRFLASRSTELHGFRKQFSRHRSFTYGEGKRQSIGTNAASRGGAAARQSIKEEEDSTSIMEESPCPGGASMKLSARAMSAVQVAHRLDATTLTAVDESAAPALAVGAGDTSFGSVGDSSFEDGIGDSPCAAAGSRKPAMILLAQMGALGGARRPLLRAGTTGNILSRHMS</sequence>
<dbReference type="GO" id="GO:0051301">
    <property type="term" value="P:cell division"/>
    <property type="evidence" value="ECO:0007669"/>
    <property type="project" value="UniProtKB-KW"/>
</dbReference>
<name>F5HC89_MYCMD</name>
<dbReference type="SUPFAM" id="SSF52821">
    <property type="entry name" value="Rhodanese/Cell cycle control phosphatase"/>
    <property type="match status" value="1"/>
</dbReference>
<keyword evidence="4" id="KW-0498">Mitosis</keyword>
<evidence type="ECO:0000256" key="1">
    <source>
        <dbReference type="ARBA" id="ARBA00011065"/>
    </source>
</evidence>
<dbReference type="PROSITE" id="PS00380">
    <property type="entry name" value="RHODANESE_1"/>
    <property type="match status" value="1"/>
</dbReference>
<feature type="region of interest" description="Disordered" evidence="10">
    <location>
        <begin position="236"/>
        <end position="259"/>
    </location>
</feature>
<evidence type="ECO:0000256" key="5">
    <source>
        <dbReference type="ARBA" id="ARBA00022801"/>
    </source>
</evidence>
<evidence type="ECO:0000313" key="12">
    <source>
        <dbReference type="EMBL" id="AAY59539.1"/>
    </source>
</evidence>
<dbReference type="PROSITE" id="PS50206">
    <property type="entry name" value="RHODANESE_3"/>
    <property type="match status" value="1"/>
</dbReference>
<evidence type="ECO:0000256" key="7">
    <source>
        <dbReference type="ARBA" id="ARBA00023306"/>
    </source>
</evidence>
<dbReference type="GO" id="GO:0004725">
    <property type="term" value="F:protein tyrosine phosphatase activity"/>
    <property type="evidence" value="ECO:0007669"/>
    <property type="project" value="UniProtKB-EC"/>
</dbReference>
<dbReference type="SMART" id="SM00450">
    <property type="entry name" value="RHOD"/>
    <property type="match status" value="1"/>
</dbReference>
<feature type="region of interest" description="Disordered" evidence="10">
    <location>
        <begin position="342"/>
        <end position="375"/>
    </location>
</feature>
<dbReference type="GO" id="GO:1902751">
    <property type="term" value="P:positive regulation of cell cycle G2/M phase transition"/>
    <property type="evidence" value="ECO:0007669"/>
    <property type="project" value="InterPro"/>
</dbReference>